<comment type="subcellular location">
    <subcellularLocation>
        <location evidence="1">Cell envelope</location>
    </subcellularLocation>
</comment>
<dbReference type="PANTHER" id="PTHR32347">
    <property type="entry name" value="EFFLUX SYSTEM COMPONENT YKNX-RELATED"/>
    <property type="match status" value="1"/>
</dbReference>
<evidence type="ECO:0000313" key="4">
    <source>
        <dbReference type="Proteomes" id="UP000077748"/>
    </source>
</evidence>
<sequence length="446" mass="48774">MSEMFPPPQLLLSLANLRDRALAAESLNALAFSMANDLYALLRFHQALVLAQHGQQLELLCISGLARPTEDSPYLVWLRRAGRWLSGQVADAAPRWLPRETLEVPEDIAEGWAEWWPSGLWVIPLHDRHGQRLGLLVFLLDEAPAPSVENLLQGVFQTWAHCWAAFGKPRSLRFWRPSRRQLLLGVAVLAVMLLVPVRQTALAPAEVVSRNAQVISSPIDGVIARMLVRPNQSVEVGTPLFALDETTLRSRAEVLAKEVAVADAELLAASQRAFDNPQSKGELAVLNGTARQRRAELAAVQAQLARTTVLSPRAGVAVYSDPNDWLGKPVVTGERILQVADPRQPGMRIQLPVADAIALDSGAPVTLFLTAYPLSPLHGEILETSYEARPGDDGVASYRLLASVEGAPAHARLGLHGTAKLYGERVPLGYYLLRRPLAAARAWTGW</sequence>
<dbReference type="Proteomes" id="UP000077748">
    <property type="component" value="Chromosome"/>
</dbReference>
<keyword evidence="2" id="KW-0175">Coiled coil</keyword>
<evidence type="ECO:0000313" key="3">
    <source>
        <dbReference type="EMBL" id="ANI15214.1"/>
    </source>
</evidence>
<organism evidence="3 4">
    <name type="scientific">Pseudomonas citronellolis</name>
    <dbReference type="NCBI Taxonomy" id="53408"/>
    <lineage>
        <taxon>Bacteria</taxon>
        <taxon>Pseudomonadati</taxon>
        <taxon>Pseudomonadota</taxon>
        <taxon>Gammaproteobacteria</taxon>
        <taxon>Pseudomonadales</taxon>
        <taxon>Pseudomonadaceae</taxon>
        <taxon>Pseudomonas</taxon>
    </lineage>
</organism>
<dbReference type="PANTHER" id="PTHR32347:SF23">
    <property type="entry name" value="BLL5650 PROTEIN"/>
    <property type="match status" value="1"/>
</dbReference>
<dbReference type="EMBL" id="CP015878">
    <property type="protein sequence ID" value="ANI15214.1"/>
    <property type="molecule type" value="Genomic_DNA"/>
</dbReference>
<dbReference type="Gene3D" id="1.10.287.470">
    <property type="entry name" value="Helix hairpin bin"/>
    <property type="match status" value="1"/>
</dbReference>
<dbReference type="GO" id="GO:0030313">
    <property type="term" value="C:cell envelope"/>
    <property type="evidence" value="ECO:0007669"/>
    <property type="project" value="UniProtKB-SubCell"/>
</dbReference>
<evidence type="ECO:0000256" key="2">
    <source>
        <dbReference type="ARBA" id="ARBA00023054"/>
    </source>
</evidence>
<protein>
    <submittedName>
        <fullName evidence="3">Multidrug transporter</fullName>
    </submittedName>
</protein>
<accession>A0A1A9KCI5</accession>
<dbReference type="RefSeq" id="WP_064583113.1">
    <property type="nucleotide sequence ID" value="NZ_CP015878.1"/>
</dbReference>
<reference evidence="3 4" key="1">
    <citation type="submission" date="2016-05" db="EMBL/GenBank/DDBJ databases">
        <title>Genome Sequence of Pseudomonas citronellolis Strain SJTE-3, an Estrogens and Persistent Organic Pollutants degradation strain.</title>
        <authorList>
            <person name="Liang R."/>
        </authorList>
    </citation>
    <scope>NUCLEOTIDE SEQUENCE [LARGE SCALE GENOMIC DNA]</scope>
    <source>
        <strain evidence="3 4">SJTE-3</strain>
    </source>
</reference>
<proteinExistence type="predicted"/>
<dbReference type="AlphaFoldDB" id="A0A1A9KCI5"/>
<name>A0A1A9KCI5_9PSED</name>
<gene>
    <name evidence="3" type="ORF">A9C11_15020</name>
</gene>
<evidence type="ECO:0000256" key="1">
    <source>
        <dbReference type="ARBA" id="ARBA00004196"/>
    </source>
</evidence>
<dbReference type="Gene3D" id="2.40.50.100">
    <property type="match status" value="1"/>
</dbReference>
<dbReference type="InterPro" id="IPR050465">
    <property type="entry name" value="UPF0194_transport"/>
</dbReference>
<dbReference type="SUPFAM" id="SSF111369">
    <property type="entry name" value="HlyD-like secretion proteins"/>
    <property type="match status" value="1"/>
</dbReference>